<keyword evidence="4" id="KW-0808">Transferase</keyword>
<protein>
    <recommendedName>
        <fullName evidence="2">protein-glutamate O-methyltransferase</fullName>
        <ecNumber evidence="2">2.1.1.80</ecNumber>
    </recommendedName>
</protein>
<dbReference type="SUPFAM" id="SSF55785">
    <property type="entry name" value="PYP-like sensor domain (PAS domain)"/>
    <property type="match status" value="1"/>
</dbReference>
<dbReference type="Pfam" id="PF03705">
    <property type="entry name" value="CheR_N"/>
    <property type="match status" value="1"/>
</dbReference>
<reference evidence="10 11" key="1">
    <citation type="submission" date="2022-10" db="EMBL/GenBank/DDBJ databases">
        <title>Janthinobacterium sp. hw3 Genome sequencing.</title>
        <authorList>
            <person name="Park S."/>
        </authorList>
    </citation>
    <scope>NUCLEOTIDE SEQUENCE [LARGE SCALE GENOMIC DNA]</scope>
    <source>
        <strain evidence="11">hw3</strain>
    </source>
</reference>
<dbReference type="EC" id="2.1.1.80" evidence="2"/>
<dbReference type="InterPro" id="IPR000780">
    <property type="entry name" value="CheR_MeTrfase"/>
</dbReference>
<comment type="caution">
    <text evidence="10">The sequence shown here is derived from an EMBL/GenBank/DDBJ whole genome shotgun (WGS) entry which is preliminary data.</text>
</comment>
<comment type="catalytic activity">
    <reaction evidence="1">
        <text>L-glutamyl-[protein] + S-adenosyl-L-methionine = [protein]-L-glutamate 5-O-methyl ester + S-adenosyl-L-homocysteine</text>
        <dbReference type="Rhea" id="RHEA:24452"/>
        <dbReference type="Rhea" id="RHEA-COMP:10208"/>
        <dbReference type="Rhea" id="RHEA-COMP:10311"/>
        <dbReference type="ChEBI" id="CHEBI:29973"/>
        <dbReference type="ChEBI" id="CHEBI:57856"/>
        <dbReference type="ChEBI" id="CHEBI:59789"/>
        <dbReference type="ChEBI" id="CHEBI:82795"/>
        <dbReference type="EC" id="2.1.1.80"/>
    </reaction>
</comment>
<dbReference type="Gene3D" id="1.10.287.620">
    <property type="entry name" value="Helix Hairpins"/>
    <property type="match status" value="1"/>
</dbReference>
<sequence length="881" mass="98186">MLAQTILSAMTTKRTRSRSKPAEPTALKAAKAPPRPLFPIVAMGASAGGLDPIVAFFSHVQPESGIAYVVIQHLDPSHKAMLPELLQRATSLPVAEVTHQMEVRPNRVYVIPPNADLSIADGRLLLAEPAEQRGHRLPINLFFASLAAERGELAVGVVFSGMGSDGTRGLQAIKERNGLTLAQFPDSARFENMPLSAISAEVVDLIEMPEKMPEKIVSYLFRSRFLNLPGEEPSSKNSLQEIVHLLNEHTGSSFTDYKINTVLRRIERRMSLYQITSMEHYVPYLRDNPAEIDLLFKELLIGVTSFFRDPKVWEYLKLVALPQLLAANPEGRAFKAWIPACSTGEEAYSLAMVFHEVVAQSKLPGKYTLQIFATDLSGDAIDLACQGRFSLNIGGDVSAERLQHFFVAEKNGYHVKKEIRNMIIFAQQNIISDPPFTKLDILCCRNLLIYLNAKLQQRLIPLFHYALNRDGILLLGSADTPGHFSDLFSPLTTSTRLYRRLDNLARQRLPTYFPTKLSATPPPVAHESREVSMPGKIQSHVEQLLLQKYSPAAALLNQDGDILYINGRTGAFLEPAAGKANWNIHAMAREGLRYELAGLIKQAVDTDGVVRLKGLVVKDNLGQAQGVDLSAEALTQPESLQGMVFLTFSSAPLLPETRRGRSPNPKVLELEQQLVQARNEIRAVRDEMQTSREELKSANEELQSTNEELQSTNEELTTSKEEMQSLNEELYTVNAELQSKVDDLSLVNSDMKNLLNSTDIATIFLDSGLRIRRFTAPATQIYKLIATDLRRPLSDIVNDLDYPDLEAEAQEVIRSLVFSERQVPTKNGRWYNVRIMPYRTIENVIDGVVVTFINITESKLLEAQLRLMQDLGAANAAERAA</sequence>
<evidence type="ECO:0000256" key="5">
    <source>
        <dbReference type="ARBA" id="ARBA00022691"/>
    </source>
</evidence>
<keyword evidence="5" id="KW-0949">S-adenosyl-L-methionine</keyword>
<evidence type="ECO:0000256" key="4">
    <source>
        <dbReference type="ARBA" id="ARBA00022679"/>
    </source>
</evidence>
<dbReference type="InterPro" id="IPR035909">
    <property type="entry name" value="CheB_C"/>
</dbReference>
<feature type="domain" description="CheB-type methylesterase" evidence="8">
    <location>
        <begin position="34"/>
        <end position="223"/>
    </location>
</feature>
<feature type="active site" evidence="6">
    <location>
        <position position="165"/>
    </location>
</feature>
<feature type="region of interest" description="Disordered" evidence="7">
    <location>
        <begin position="1"/>
        <end position="29"/>
    </location>
</feature>
<evidence type="ECO:0000313" key="11">
    <source>
        <dbReference type="Proteomes" id="UP001221208"/>
    </source>
</evidence>
<dbReference type="SUPFAM" id="SSF52738">
    <property type="entry name" value="Methylesterase CheB, C-terminal domain"/>
    <property type="match status" value="1"/>
</dbReference>
<feature type="domain" description="CheR-type methyltransferase" evidence="9">
    <location>
        <begin position="227"/>
        <end position="503"/>
    </location>
</feature>
<dbReference type="Pfam" id="PF01339">
    <property type="entry name" value="CheB_methylest"/>
    <property type="match status" value="1"/>
</dbReference>
<dbReference type="Gene3D" id="3.40.50.150">
    <property type="entry name" value="Vaccinia Virus protein VP39"/>
    <property type="match status" value="1"/>
</dbReference>
<feature type="compositionally biased region" description="Polar residues" evidence="7">
    <location>
        <begin position="700"/>
        <end position="715"/>
    </location>
</feature>
<dbReference type="SUPFAM" id="SSF47757">
    <property type="entry name" value="Chemotaxis receptor methyltransferase CheR, N-terminal domain"/>
    <property type="match status" value="1"/>
</dbReference>
<feature type="compositionally biased region" description="Basic and acidic residues" evidence="7">
    <location>
        <begin position="687"/>
        <end position="699"/>
    </location>
</feature>
<dbReference type="CDD" id="cd16434">
    <property type="entry name" value="CheB-CheR_fusion"/>
    <property type="match status" value="1"/>
</dbReference>
<dbReference type="SUPFAM" id="SSF53335">
    <property type="entry name" value="S-adenosyl-L-methionine-dependent methyltransferases"/>
    <property type="match status" value="1"/>
</dbReference>
<dbReference type="EMBL" id="JAQQXR010000001">
    <property type="protein sequence ID" value="MDC8756122.1"/>
    <property type="molecule type" value="Genomic_DNA"/>
</dbReference>
<dbReference type="InterPro" id="IPR022641">
    <property type="entry name" value="CheR_N"/>
</dbReference>
<dbReference type="Pfam" id="PF13596">
    <property type="entry name" value="PAS_10"/>
    <property type="match status" value="1"/>
</dbReference>
<dbReference type="InterPro" id="IPR050903">
    <property type="entry name" value="Bact_Chemotaxis_MeTrfase"/>
</dbReference>
<keyword evidence="3" id="KW-0489">Methyltransferase</keyword>
<feature type="active site" evidence="6">
    <location>
        <position position="46"/>
    </location>
</feature>
<dbReference type="PANTHER" id="PTHR24422">
    <property type="entry name" value="CHEMOTAXIS PROTEIN METHYLTRANSFERASE"/>
    <property type="match status" value="1"/>
</dbReference>
<dbReference type="Gene3D" id="3.30.450.20">
    <property type="entry name" value="PAS domain"/>
    <property type="match status" value="1"/>
</dbReference>
<dbReference type="InterPro" id="IPR029063">
    <property type="entry name" value="SAM-dependent_MTases_sf"/>
</dbReference>
<dbReference type="Proteomes" id="UP001221208">
    <property type="component" value="Unassembled WGS sequence"/>
</dbReference>
<evidence type="ECO:0000259" key="8">
    <source>
        <dbReference type="PROSITE" id="PS50122"/>
    </source>
</evidence>
<dbReference type="SMART" id="SM00138">
    <property type="entry name" value="MeTrc"/>
    <property type="match status" value="1"/>
</dbReference>
<dbReference type="InterPro" id="IPR036804">
    <property type="entry name" value="CheR_N_sf"/>
</dbReference>
<proteinExistence type="predicted"/>
<dbReference type="Gene3D" id="1.10.155.10">
    <property type="entry name" value="Chemotaxis receptor methyltransferase CheR, N-terminal domain"/>
    <property type="match status" value="1"/>
</dbReference>
<name>A0ABT5JTQ3_9BURK</name>
<dbReference type="PANTHER" id="PTHR24422:SF27">
    <property type="entry name" value="PROTEIN-GLUTAMATE O-METHYLTRANSFERASE"/>
    <property type="match status" value="1"/>
</dbReference>
<feature type="compositionally biased region" description="Polar residues" evidence="7">
    <location>
        <begin position="1"/>
        <end position="12"/>
    </location>
</feature>
<evidence type="ECO:0000256" key="2">
    <source>
        <dbReference type="ARBA" id="ARBA00012534"/>
    </source>
</evidence>
<feature type="region of interest" description="Disordered" evidence="7">
    <location>
        <begin position="687"/>
        <end position="715"/>
    </location>
</feature>
<organism evidence="10 11">
    <name type="scientific">Janthinobacterium fluminis</name>
    <dbReference type="NCBI Taxonomy" id="2987524"/>
    <lineage>
        <taxon>Bacteria</taxon>
        <taxon>Pseudomonadati</taxon>
        <taxon>Pseudomonadota</taxon>
        <taxon>Betaproteobacteria</taxon>
        <taxon>Burkholderiales</taxon>
        <taxon>Oxalobacteraceae</taxon>
        <taxon>Janthinobacterium</taxon>
    </lineage>
</organism>
<evidence type="ECO:0000256" key="1">
    <source>
        <dbReference type="ARBA" id="ARBA00001541"/>
    </source>
</evidence>
<dbReference type="InterPro" id="IPR000673">
    <property type="entry name" value="Sig_transdc_resp-reg_Me-estase"/>
</dbReference>
<dbReference type="InterPro" id="IPR022642">
    <property type="entry name" value="CheR_C"/>
</dbReference>
<keyword evidence="6" id="KW-0145">Chemotaxis</keyword>
<gene>
    <name evidence="10" type="ORF">OIK44_00805</name>
</gene>
<dbReference type="Pfam" id="PF01739">
    <property type="entry name" value="CheR"/>
    <property type="match status" value="1"/>
</dbReference>
<accession>A0ABT5JTQ3</accession>
<keyword evidence="6" id="KW-0378">Hydrolase</keyword>
<evidence type="ECO:0000256" key="6">
    <source>
        <dbReference type="PROSITE-ProRule" id="PRU00050"/>
    </source>
</evidence>
<feature type="active site" evidence="6">
    <location>
        <position position="73"/>
    </location>
</feature>
<evidence type="ECO:0000259" key="9">
    <source>
        <dbReference type="PROSITE" id="PS50123"/>
    </source>
</evidence>
<dbReference type="PROSITE" id="PS50123">
    <property type="entry name" value="CHER"/>
    <property type="match status" value="1"/>
</dbReference>
<evidence type="ECO:0000256" key="3">
    <source>
        <dbReference type="ARBA" id="ARBA00022603"/>
    </source>
</evidence>
<keyword evidence="11" id="KW-1185">Reference proteome</keyword>
<evidence type="ECO:0000256" key="7">
    <source>
        <dbReference type="SAM" id="MobiDB-lite"/>
    </source>
</evidence>
<dbReference type="PROSITE" id="PS50122">
    <property type="entry name" value="CHEB"/>
    <property type="match status" value="1"/>
</dbReference>
<dbReference type="InterPro" id="IPR035965">
    <property type="entry name" value="PAS-like_dom_sf"/>
</dbReference>
<dbReference type="PRINTS" id="PR00996">
    <property type="entry name" value="CHERMTFRASE"/>
</dbReference>
<dbReference type="Gene3D" id="3.40.50.180">
    <property type="entry name" value="Methylesterase CheB, C-terminal domain"/>
    <property type="match status" value="1"/>
</dbReference>
<evidence type="ECO:0000313" key="10">
    <source>
        <dbReference type="EMBL" id="MDC8756122.1"/>
    </source>
</evidence>